<gene>
    <name evidence="4" type="ORF">KIPB_000204</name>
</gene>
<feature type="compositionally biased region" description="Basic and acidic residues" evidence="2">
    <location>
        <begin position="224"/>
        <end position="242"/>
    </location>
</feature>
<evidence type="ECO:0000313" key="5">
    <source>
        <dbReference type="Proteomes" id="UP000265618"/>
    </source>
</evidence>
<dbReference type="PROSITE" id="PS50966">
    <property type="entry name" value="ZF_SWIM"/>
    <property type="match status" value="1"/>
</dbReference>
<evidence type="ECO:0000256" key="2">
    <source>
        <dbReference type="SAM" id="MobiDB-lite"/>
    </source>
</evidence>
<reference evidence="4 5" key="1">
    <citation type="journal article" date="2018" name="PLoS ONE">
        <title>The draft genome of Kipferlia bialata reveals reductive genome evolution in fornicate parasites.</title>
        <authorList>
            <person name="Tanifuji G."/>
            <person name="Takabayashi S."/>
            <person name="Kume K."/>
            <person name="Takagi M."/>
            <person name="Nakayama T."/>
            <person name="Kamikawa R."/>
            <person name="Inagaki Y."/>
            <person name="Hashimoto T."/>
        </authorList>
    </citation>
    <scope>NUCLEOTIDE SEQUENCE [LARGE SCALE GENOMIC DNA]</scope>
    <source>
        <strain evidence="4">NY0173</strain>
    </source>
</reference>
<feature type="domain" description="SWIM-type" evidence="3">
    <location>
        <begin position="89"/>
        <end position="130"/>
    </location>
</feature>
<sequence length="250" mass="28183">MADLFVFGSVARGKGQRISTLMREVMFEIARVLERHTMNSMTGQDLPSRLAAWRHRMVQSSKAIPESYVIKLADGMFHVLASGVNGDYYVVTWVADHYVCTCPQYRINTDEFPARYCPCKHVCKVIYVTESVEVPPVPINTKVVKQMLTKFKAAPSLLDQKRYQDLQLQVMASPLAVKQSIADQLAREVVDAEAVASPQSTKIRRKEVYELAPLTAKGNVRLANTDRRKAREAKEAAEKAAEQEMEDMTD</sequence>
<feature type="region of interest" description="Disordered" evidence="2">
    <location>
        <begin position="223"/>
        <end position="250"/>
    </location>
</feature>
<evidence type="ECO:0000256" key="1">
    <source>
        <dbReference type="PROSITE-ProRule" id="PRU00325"/>
    </source>
</evidence>
<dbReference type="InterPro" id="IPR007527">
    <property type="entry name" value="Znf_SWIM"/>
</dbReference>
<name>A0A9K3CN25_9EUKA</name>
<comment type="caution">
    <text evidence="4">The sequence shown here is derived from an EMBL/GenBank/DDBJ whole genome shotgun (WGS) entry which is preliminary data.</text>
</comment>
<protein>
    <recommendedName>
        <fullName evidence="3">SWIM-type domain-containing protein</fullName>
    </recommendedName>
</protein>
<dbReference type="Proteomes" id="UP000265618">
    <property type="component" value="Unassembled WGS sequence"/>
</dbReference>
<organism evidence="4 5">
    <name type="scientific">Kipferlia bialata</name>
    <dbReference type="NCBI Taxonomy" id="797122"/>
    <lineage>
        <taxon>Eukaryota</taxon>
        <taxon>Metamonada</taxon>
        <taxon>Carpediemonas-like organisms</taxon>
        <taxon>Kipferlia</taxon>
    </lineage>
</organism>
<keyword evidence="1" id="KW-0479">Metal-binding</keyword>
<dbReference type="GO" id="GO:0008270">
    <property type="term" value="F:zinc ion binding"/>
    <property type="evidence" value="ECO:0007669"/>
    <property type="project" value="UniProtKB-KW"/>
</dbReference>
<evidence type="ECO:0000259" key="3">
    <source>
        <dbReference type="PROSITE" id="PS50966"/>
    </source>
</evidence>
<dbReference type="AlphaFoldDB" id="A0A9K3CN25"/>
<accession>A0A9K3CN25</accession>
<keyword evidence="1" id="KW-0863">Zinc-finger</keyword>
<keyword evidence="5" id="KW-1185">Reference proteome</keyword>
<proteinExistence type="predicted"/>
<evidence type="ECO:0000313" key="4">
    <source>
        <dbReference type="EMBL" id="GIQ79547.1"/>
    </source>
</evidence>
<keyword evidence="1" id="KW-0862">Zinc</keyword>
<dbReference type="EMBL" id="BDIP01000021">
    <property type="protein sequence ID" value="GIQ79547.1"/>
    <property type="molecule type" value="Genomic_DNA"/>
</dbReference>